<accession>A0ABX7QKY4</accession>
<dbReference type="RefSeq" id="WP_207353359.1">
    <property type="nucleotide sequence ID" value="NZ_CP071503.1"/>
</dbReference>
<dbReference type="PANTHER" id="PTHR33164:SF43">
    <property type="entry name" value="HTH-TYPE TRANSCRIPTIONAL REPRESSOR YETL"/>
    <property type="match status" value="1"/>
</dbReference>
<evidence type="ECO:0000313" key="3">
    <source>
        <dbReference type="EMBL" id="QSX32114.1"/>
    </source>
</evidence>
<dbReference type="Gene3D" id="1.10.10.10">
    <property type="entry name" value="Winged helix-like DNA-binding domain superfamily/Winged helix DNA-binding domain"/>
    <property type="match status" value="1"/>
</dbReference>
<dbReference type="InterPro" id="IPR036390">
    <property type="entry name" value="WH_DNA-bd_sf"/>
</dbReference>
<dbReference type="InterPro" id="IPR036388">
    <property type="entry name" value="WH-like_DNA-bd_sf"/>
</dbReference>
<evidence type="ECO:0000259" key="2">
    <source>
        <dbReference type="PROSITE" id="PS50995"/>
    </source>
</evidence>
<dbReference type="PROSITE" id="PS50995">
    <property type="entry name" value="HTH_MARR_2"/>
    <property type="match status" value="1"/>
</dbReference>
<dbReference type="Pfam" id="PF12802">
    <property type="entry name" value="MarR_2"/>
    <property type="match status" value="1"/>
</dbReference>
<proteinExistence type="predicted"/>
<organism evidence="3 4">
    <name type="scientific">Shewanella avicenniae</name>
    <dbReference type="NCBI Taxonomy" id="2814294"/>
    <lineage>
        <taxon>Bacteria</taxon>
        <taxon>Pseudomonadati</taxon>
        <taxon>Pseudomonadota</taxon>
        <taxon>Gammaproteobacteria</taxon>
        <taxon>Alteromonadales</taxon>
        <taxon>Shewanellaceae</taxon>
        <taxon>Shewanella</taxon>
    </lineage>
</organism>
<dbReference type="PANTHER" id="PTHR33164">
    <property type="entry name" value="TRANSCRIPTIONAL REGULATOR, MARR FAMILY"/>
    <property type="match status" value="1"/>
</dbReference>
<dbReference type="InterPro" id="IPR000835">
    <property type="entry name" value="HTH_MarR-typ"/>
</dbReference>
<name>A0ABX7QKY4_9GAMM</name>
<reference evidence="3 4" key="1">
    <citation type="submission" date="2021-03" db="EMBL/GenBank/DDBJ databases">
        <title>Novel species identification of genus Shewanella.</title>
        <authorList>
            <person name="Liu G."/>
            <person name="Zhang Q."/>
        </authorList>
    </citation>
    <scope>NUCLEOTIDE SEQUENCE [LARGE SCALE GENOMIC DNA]</scope>
    <source>
        <strain evidence="3 4">FJAT-51800</strain>
    </source>
</reference>
<dbReference type="SUPFAM" id="SSF46785">
    <property type="entry name" value="Winged helix' DNA-binding domain"/>
    <property type="match status" value="1"/>
</dbReference>
<feature type="domain" description="HTH marR-type" evidence="2">
    <location>
        <begin position="7"/>
        <end position="149"/>
    </location>
</feature>
<evidence type="ECO:0000256" key="1">
    <source>
        <dbReference type="SAM" id="MobiDB-lite"/>
    </source>
</evidence>
<feature type="region of interest" description="Disordered" evidence="1">
    <location>
        <begin position="158"/>
        <end position="181"/>
    </location>
</feature>
<protein>
    <submittedName>
        <fullName evidence="3">Winged helix-turn-helix transcriptional regulator</fullName>
    </submittedName>
</protein>
<dbReference type="InterPro" id="IPR039422">
    <property type="entry name" value="MarR/SlyA-like"/>
</dbReference>
<evidence type="ECO:0000313" key="4">
    <source>
        <dbReference type="Proteomes" id="UP000662770"/>
    </source>
</evidence>
<dbReference type="EMBL" id="CP071503">
    <property type="protein sequence ID" value="QSX32114.1"/>
    <property type="molecule type" value="Genomic_DNA"/>
</dbReference>
<keyword evidence="4" id="KW-1185">Reference proteome</keyword>
<gene>
    <name evidence="3" type="ORF">JYB87_09970</name>
</gene>
<dbReference type="SMART" id="SM00347">
    <property type="entry name" value="HTH_MARR"/>
    <property type="match status" value="1"/>
</dbReference>
<sequence length="181" mass="19809">MQSVGQGQSLGHLTGLASRLFNRLLTARFKQAGIELTAEQWGIILTVHSHSAPLSHRQICDILYLDKSSVSRAISVLVSRGWLAELRSASDSRKKLLQLTAQAKAQVVNCLEIAQTVLNDAQQQLTLQDTVQTCHQLNQVIDSLRQLIPPFATDARLASSEDSAKANNQTPTTLTPNKEIS</sequence>
<dbReference type="Proteomes" id="UP000662770">
    <property type="component" value="Chromosome"/>
</dbReference>
<feature type="compositionally biased region" description="Polar residues" evidence="1">
    <location>
        <begin position="165"/>
        <end position="181"/>
    </location>
</feature>